<sequence>MVEKLVKNSNYALIILTCKPEADGVTHDWQTENPNPSPTPPPPMARLSSPVRMTPPIHSTLVLQAWERKPALHPSDRKQKGGTRPPRGKKKSSSSQKRGRGRRSVDPPSR</sequence>
<dbReference type="Proteomes" id="UP001054837">
    <property type="component" value="Unassembled WGS sequence"/>
</dbReference>
<keyword evidence="3" id="KW-1185">Reference proteome</keyword>
<evidence type="ECO:0000313" key="3">
    <source>
        <dbReference type="Proteomes" id="UP001054837"/>
    </source>
</evidence>
<comment type="caution">
    <text evidence="2">The sequence shown here is derived from an EMBL/GenBank/DDBJ whole genome shotgun (WGS) entry which is preliminary data.</text>
</comment>
<gene>
    <name evidence="2" type="ORF">CDAR_76861</name>
</gene>
<feature type="region of interest" description="Disordered" evidence="1">
    <location>
        <begin position="25"/>
        <end position="110"/>
    </location>
</feature>
<feature type="compositionally biased region" description="Basic residues" evidence="1">
    <location>
        <begin position="86"/>
        <end position="102"/>
    </location>
</feature>
<evidence type="ECO:0000256" key="1">
    <source>
        <dbReference type="SAM" id="MobiDB-lite"/>
    </source>
</evidence>
<organism evidence="2 3">
    <name type="scientific">Caerostris darwini</name>
    <dbReference type="NCBI Taxonomy" id="1538125"/>
    <lineage>
        <taxon>Eukaryota</taxon>
        <taxon>Metazoa</taxon>
        <taxon>Ecdysozoa</taxon>
        <taxon>Arthropoda</taxon>
        <taxon>Chelicerata</taxon>
        <taxon>Arachnida</taxon>
        <taxon>Araneae</taxon>
        <taxon>Araneomorphae</taxon>
        <taxon>Entelegynae</taxon>
        <taxon>Araneoidea</taxon>
        <taxon>Araneidae</taxon>
        <taxon>Caerostris</taxon>
    </lineage>
</organism>
<accession>A0AAV4QC34</accession>
<feature type="compositionally biased region" description="Basic and acidic residues" evidence="1">
    <location>
        <begin position="66"/>
        <end position="79"/>
    </location>
</feature>
<feature type="compositionally biased region" description="Pro residues" evidence="1">
    <location>
        <begin position="35"/>
        <end position="44"/>
    </location>
</feature>
<reference evidence="2 3" key="1">
    <citation type="submission" date="2021-06" db="EMBL/GenBank/DDBJ databases">
        <title>Caerostris darwini draft genome.</title>
        <authorList>
            <person name="Kono N."/>
            <person name="Arakawa K."/>
        </authorList>
    </citation>
    <scope>NUCLEOTIDE SEQUENCE [LARGE SCALE GENOMIC DNA]</scope>
</reference>
<name>A0AAV4QC34_9ARAC</name>
<proteinExistence type="predicted"/>
<dbReference type="AlphaFoldDB" id="A0AAV4QC34"/>
<protein>
    <submittedName>
        <fullName evidence="2">Uncharacterized protein</fullName>
    </submittedName>
</protein>
<dbReference type="EMBL" id="BPLQ01004264">
    <property type="protein sequence ID" value="GIY06862.1"/>
    <property type="molecule type" value="Genomic_DNA"/>
</dbReference>
<evidence type="ECO:0000313" key="2">
    <source>
        <dbReference type="EMBL" id="GIY06862.1"/>
    </source>
</evidence>